<feature type="region of interest" description="Disordered" evidence="1">
    <location>
        <begin position="1"/>
        <end position="69"/>
    </location>
</feature>
<dbReference type="HOGENOM" id="CLU_997432_0_0_1"/>
<feature type="domain" description="Cryptic loci regulator 2 N-terminal" evidence="2">
    <location>
        <begin position="206"/>
        <end position="269"/>
    </location>
</feature>
<gene>
    <name evidence="3" type="ORF">AUEXF2481DRAFT_359659</name>
</gene>
<protein>
    <recommendedName>
        <fullName evidence="2">Cryptic loci regulator 2 N-terminal domain-containing protein</fullName>
    </recommendedName>
</protein>
<evidence type="ECO:0000313" key="3">
    <source>
        <dbReference type="EMBL" id="KEQ93212.1"/>
    </source>
</evidence>
<accession>A0A074YGK1</accession>
<sequence length="279" mass="31406">MAQPPDRPYNGYNSEGQLPAQLDVAYPEQNPLNQPNPYCQGQQFPGPPNTHYRDQHLLPDRPNNYDQGQQPIIQPNSGQMPLDFQNYIAIQVPSEYQQGNNLSQQITGFSHYQPSPLPINHDSNTGQQGLSSYVAPFNPNGNTFTLSRCDSDGSPSQWPINDASMQRIHNPTPFLSRISTAYAKPDFFTDPHTGQKFALHDIVFLDLPRGYALYWKARPQVPEKSAPSPNGDYYVYGHARGRFRSGEMFAKHVHAMLMQELDRCGCEQCKLPALIGLKC</sequence>
<organism evidence="3 4">
    <name type="scientific">Aureobasidium subglaciale (strain EXF-2481)</name>
    <name type="common">Aureobasidium pullulans var. subglaciale</name>
    <dbReference type="NCBI Taxonomy" id="1043005"/>
    <lineage>
        <taxon>Eukaryota</taxon>
        <taxon>Fungi</taxon>
        <taxon>Dikarya</taxon>
        <taxon>Ascomycota</taxon>
        <taxon>Pezizomycotina</taxon>
        <taxon>Dothideomycetes</taxon>
        <taxon>Dothideomycetidae</taxon>
        <taxon>Dothideales</taxon>
        <taxon>Saccotheciaceae</taxon>
        <taxon>Aureobasidium</taxon>
    </lineage>
</organism>
<evidence type="ECO:0000313" key="4">
    <source>
        <dbReference type="Proteomes" id="UP000030641"/>
    </source>
</evidence>
<dbReference type="Proteomes" id="UP000030641">
    <property type="component" value="Unassembled WGS sequence"/>
</dbReference>
<dbReference type="RefSeq" id="XP_013341700.1">
    <property type="nucleotide sequence ID" value="XM_013486246.1"/>
</dbReference>
<dbReference type="AlphaFoldDB" id="A0A074YGK1"/>
<feature type="compositionally biased region" description="Polar residues" evidence="1">
    <location>
        <begin position="30"/>
        <end position="43"/>
    </location>
</feature>
<dbReference type="InParanoid" id="A0A074YGK1"/>
<reference evidence="3 4" key="1">
    <citation type="journal article" date="2014" name="BMC Genomics">
        <title>Genome sequencing of four Aureobasidium pullulans varieties: biotechnological potential, stress tolerance, and description of new species.</title>
        <authorList>
            <person name="Gostin Ar C."/>
            <person name="Ohm R.A."/>
            <person name="Kogej T."/>
            <person name="Sonjak S."/>
            <person name="Turk M."/>
            <person name="Zajc J."/>
            <person name="Zalar P."/>
            <person name="Grube M."/>
            <person name="Sun H."/>
            <person name="Han J."/>
            <person name="Sharma A."/>
            <person name="Chiniquy J."/>
            <person name="Ngan C.Y."/>
            <person name="Lipzen A."/>
            <person name="Barry K."/>
            <person name="Grigoriev I.V."/>
            <person name="Gunde-Cimerman N."/>
        </authorList>
    </citation>
    <scope>NUCLEOTIDE SEQUENCE [LARGE SCALE GENOMIC DNA]</scope>
    <source>
        <strain evidence="3 4">EXF-2481</strain>
    </source>
</reference>
<proteinExistence type="predicted"/>
<evidence type="ECO:0000259" key="2">
    <source>
        <dbReference type="Pfam" id="PF16761"/>
    </source>
</evidence>
<dbReference type="EMBL" id="KL584767">
    <property type="protein sequence ID" value="KEQ93212.1"/>
    <property type="molecule type" value="Genomic_DNA"/>
</dbReference>
<dbReference type="InterPro" id="IPR031915">
    <property type="entry name" value="Clr2_N"/>
</dbReference>
<evidence type="ECO:0000256" key="1">
    <source>
        <dbReference type="SAM" id="MobiDB-lite"/>
    </source>
</evidence>
<dbReference type="OrthoDB" id="10287577at2759"/>
<keyword evidence="4" id="KW-1185">Reference proteome</keyword>
<name>A0A074YGK1_AURSE</name>
<dbReference type="GeneID" id="25365443"/>
<dbReference type="Pfam" id="PF16761">
    <property type="entry name" value="Clr2_transil"/>
    <property type="match status" value="1"/>
</dbReference>